<evidence type="ECO:0000256" key="5">
    <source>
        <dbReference type="SAM" id="Phobius"/>
    </source>
</evidence>
<proteinExistence type="predicted"/>
<evidence type="ECO:0000313" key="7">
    <source>
        <dbReference type="EMBL" id="GAA5804478.1"/>
    </source>
</evidence>
<dbReference type="Pfam" id="PF08311">
    <property type="entry name" value="Mad3_BUB1_I"/>
    <property type="match status" value="1"/>
</dbReference>
<evidence type="ECO:0000256" key="2">
    <source>
        <dbReference type="ARBA" id="ARBA00022454"/>
    </source>
</evidence>
<feature type="transmembrane region" description="Helical" evidence="5">
    <location>
        <begin position="61"/>
        <end position="79"/>
    </location>
</feature>
<dbReference type="InterPro" id="IPR000719">
    <property type="entry name" value="Prot_kinase_dom"/>
</dbReference>
<keyword evidence="5" id="KW-1133">Transmembrane helix</keyword>
<comment type="subcellular location">
    <subcellularLocation>
        <location evidence="1">Chromosome</location>
        <location evidence="1">Centromere</location>
        <location evidence="1">Kinetochore</location>
    </subcellularLocation>
</comment>
<reference evidence="7 8" key="1">
    <citation type="submission" date="2024-04" db="EMBL/GenBank/DDBJ databases">
        <title>genome sequences of Mucor flavus KT1a and Helicostylum pulchrum KT1b strains isolation_sourced from the surface of a dry-aged beef.</title>
        <authorList>
            <person name="Toyotome T."/>
            <person name="Hosono M."/>
            <person name="Torimaru M."/>
            <person name="Fukuda K."/>
            <person name="Mikami N."/>
        </authorList>
    </citation>
    <scope>NUCLEOTIDE SEQUENCE [LARGE SCALE GENOMIC DNA]</scope>
    <source>
        <strain evidence="7 8">KT1b</strain>
    </source>
</reference>
<dbReference type="Gene3D" id="1.10.510.10">
    <property type="entry name" value="Transferase(Phosphotransferase) domain 1"/>
    <property type="match status" value="1"/>
</dbReference>
<evidence type="ECO:0000256" key="4">
    <source>
        <dbReference type="ARBA" id="ARBA00023328"/>
    </source>
</evidence>
<dbReference type="EMBL" id="BAABUJ010000035">
    <property type="protein sequence ID" value="GAA5804478.1"/>
    <property type="molecule type" value="Genomic_DNA"/>
</dbReference>
<comment type="caution">
    <text evidence="7">The sequence shown here is derived from an EMBL/GenBank/DDBJ whole genome shotgun (WGS) entry which is preliminary data.</text>
</comment>
<evidence type="ECO:0000313" key="8">
    <source>
        <dbReference type="Proteomes" id="UP001476247"/>
    </source>
</evidence>
<keyword evidence="3" id="KW-0995">Kinetochore</keyword>
<name>A0ABP9YBY6_9FUNG</name>
<dbReference type="Proteomes" id="UP001476247">
    <property type="component" value="Unassembled WGS sequence"/>
</dbReference>
<feature type="domain" description="Protein kinase" evidence="6">
    <location>
        <begin position="76"/>
        <end position="369"/>
    </location>
</feature>
<keyword evidence="5" id="KW-0812">Transmembrane</keyword>
<dbReference type="SUPFAM" id="SSF56112">
    <property type="entry name" value="Protein kinase-like (PK-like)"/>
    <property type="match status" value="1"/>
</dbReference>
<organism evidence="7 8">
    <name type="scientific">Helicostylum pulchrum</name>
    <dbReference type="NCBI Taxonomy" id="562976"/>
    <lineage>
        <taxon>Eukaryota</taxon>
        <taxon>Fungi</taxon>
        <taxon>Fungi incertae sedis</taxon>
        <taxon>Mucoromycota</taxon>
        <taxon>Mucoromycotina</taxon>
        <taxon>Mucoromycetes</taxon>
        <taxon>Mucorales</taxon>
        <taxon>Mucorineae</taxon>
        <taxon>Mucoraceae</taxon>
        <taxon>Helicostylum</taxon>
    </lineage>
</organism>
<keyword evidence="5" id="KW-0472">Membrane</keyword>
<dbReference type="Pfam" id="PF00069">
    <property type="entry name" value="Pkinase"/>
    <property type="match status" value="1"/>
</dbReference>
<evidence type="ECO:0000259" key="6">
    <source>
        <dbReference type="PROSITE" id="PS50011"/>
    </source>
</evidence>
<keyword evidence="2" id="KW-0158">Chromosome</keyword>
<dbReference type="PANTHER" id="PTHR14030">
    <property type="entry name" value="MITOTIC CHECKPOINT SERINE/THREONINE-PROTEIN KINASE BUB1"/>
    <property type="match status" value="1"/>
</dbReference>
<sequence length="369" mass="43644">MFLSRLNSNKPLNEEDPLLLYEQVIGQYTEMNEYTLDLLKTVIIKYKDDTRYKNSPRYLRLWLTYIIYLNVPQFILPILCSLIDNNIGDKLATFQLDWIDVELQHSIRTGVLRECNHKHKCFEELRAGANNYIFDGRRQRFPRVLPNYGFYQYLDKSYILMAYVQTGTLLDVLNLYRTKQQSSCMSEPIVLLFILQLLKQIEALHRIHITHNDLKLDNVMLGMRKNPKKFPALIIIDYGYSVDLLALENQDCNTCKATWSPACPQSDYPLLNTAYHPIHADYWQLATMAHLLLFGLPMRYTATITKQITTYRIQQTIKRYWHKQLWLHFFEFLLNPQTNDLSALIQEFKTESDTIQSKIVQDFITFLFP</sequence>
<dbReference type="Gene3D" id="1.25.40.430">
    <property type="match status" value="1"/>
</dbReference>
<dbReference type="SMART" id="SM00220">
    <property type="entry name" value="S_TKc"/>
    <property type="match status" value="1"/>
</dbReference>
<dbReference type="SMART" id="SM00777">
    <property type="entry name" value="Mad3_BUB1_I"/>
    <property type="match status" value="1"/>
</dbReference>
<accession>A0ABP9YBY6</accession>
<evidence type="ECO:0000256" key="1">
    <source>
        <dbReference type="ARBA" id="ARBA00004629"/>
    </source>
</evidence>
<keyword evidence="4" id="KW-0137">Centromere</keyword>
<protein>
    <recommendedName>
        <fullName evidence="6">Protein kinase domain-containing protein</fullName>
    </recommendedName>
</protein>
<keyword evidence="8" id="KW-1185">Reference proteome</keyword>
<dbReference type="PROSITE" id="PS50011">
    <property type="entry name" value="PROTEIN_KINASE_DOM"/>
    <property type="match status" value="1"/>
</dbReference>
<dbReference type="PROSITE" id="PS00108">
    <property type="entry name" value="PROTEIN_KINASE_ST"/>
    <property type="match status" value="1"/>
</dbReference>
<dbReference type="InterPro" id="IPR013212">
    <property type="entry name" value="Mad3/Bub1_I"/>
</dbReference>
<dbReference type="InterPro" id="IPR008271">
    <property type="entry name" value="Ser/Thr_kinase_AS"/>
</dbReference>
<gene>
    <name evidence="7" type="ORF">HPULCUR_009973</name>
</gene>
<dbReference type="InterPro" id="IPR011009">
    <property type="entry name" value="Kinase-like_dom_sf"/>
</dbReference>
<evidence type="ECO:0000256" key="3">
    <source>
        <dbReference type="ARBA" id="ARBA00022838"/>
    </source>
</evidence>
<dbReference type="InterPro" id="IPR015661">
    <property type="entry name" value="Bub1/Mad3"/>
</dbReference>